<accession>A0A3Q7J3P4</accession>
<organism evidence="6">
    <name type="scientific">Solanum lycopersicum</name>
    <name type="common">Tomato</name>
    <name type="synonym">Lycopersicon esculentum</name>
    <dbReference type="NCBI Taxonomy" id="4081"/>
    <lineage>
        <taxon>Eukaryota</taxon>
        <taxon>Viridiplantae</taxon>
        <taxon>Streptophyta</taxon>
        <taxon>Embryophyta</taxon>
        <taxon>Tracheophyta</taxon>
        <taxon>Spermatophyta</taxon>
        <taxon>Magnoliopsida</taxon>
        <taxon>eudicotyledons</taxon>
        <taxon>Gunneridae</taxon>
        <taxon>Pentapetalae</taxon>
        <taxon>asterids</taxon>
        <taxon>lamiids</taxon>
        <taxon>Solanales</taxon>
        <taxon>Solanaceae</taxon>
        <taxon>Solanoideae</taxon>
        <taxon>Solaneae</taxon>
        <taxon>Solanum</taxon>
        <taxon>Solanum subgen. Lycopersicon</taxon>
    </lineage>
</organism>
<feature type="domain" description="DUF7781" evidence="5">
    <location>
        <begin position="14"/>
        <end position="201"/>
    </location>
</feature>
<comment type="subunit">
    <text evidence="4">Component of the Mediator complex.</text>
</comment>
<comment type="subcellular location">
    <subcellularLocation>
        <location evidence="1 4">Nucleus</location>
    </subcellularLocation>
</comment>
<keyword evidence="4" id="KW-0010">Activator</keyword>
<evidence type="ECO:0000256" key="2">
    <source>
        <dbReference type="ARBA" id="ARBA00010743"/>
    </source>
</evidence>
<dbReference type="InParanoid" id="A0A3Q7J3P4"/>
<dbReference type="Pfam" id="PF25003">
    <property type="entry name" value="DUF7781"/>
    <property type="match status" value="1"/>
</dbReference>
<dbReference type="InterPro" id="IPR056683">
    <property type="entry name" value="DUF7781"/>
</dbReference>
<comment type="function">
    <text evidence="4">Component of the Mediator complex, a coactivator involved in the regulated transcription of nearly all RNA polymerase II-dependent genes. Mediator functions as a bridge to convey information from gene-specific regulatory proteins to the basal RNA polymerase II transcription machinery. Mediator is recruited to promoters by direct interactions with regulatory proteins and serves as a scaffold for the assembly of a functional preinitiation complex with RNA polymerase II and the general transcription factors.</text>
</comment>
<dbReference type="Pfam" id="PF08612">
    <property type="entry name" value="Med20"/>
    <property type="match status" value="1"/>
</dbReference>
<dbReference type="Gramene" id="Solyc12g009090.2.1">
    <property type="protein sequence ID" value="Solyc12g009090.2.1"/>
    <property type="gene ID" value="Solyc12g009090.2"/>
</dbReference>
<keyword evidence="4" id="KW-0804">Transcription</keyword>
<dbReference type="Proteomes" id="UP000004994">
    <property type="component" value="Chromosome 12"/>
</dbReference>
<comment type="similarity">
    <text evidence="2 4">Belongs to the Mediator complex subunit 20 family.</text>
</comment>
<dbReference type="InterPro" id="IPR013921">
    <property type="entry name" value="Mediator_Med20"/>
</dbReference>
<protein>
    <recommendedName>
        <fullName evidence="4">Mediator of RNA polymerase II transcription subunit 20</fullName>
    </recommendedName>
    <alternativeName>
        <fullName evidence="4">Mediator complex subunit 20</fullName>
    </alternativeName>
</protein>
<dbReference type="GO" id="GO:0006357">
    <property type="term" value="P:regulation of transcription by RNA polymerase II"/>
    <property type="evidence" value="ECO:0000318"/>
    <property type="project" value="GO_Central"/>
</dbReference>
<evidence type="ECO:0000313" key="6">
    <source>
        <dbReference type="EnsemblPlants" id="Solyc12g009090.2.1"/>
    </source>
</evidence>
<dbReference type="STRING" id="4081.A0A3Q7J3P4"/>
<gene>
    <name evidence="4" type="primary">MED20</name>
</gene>
<reference evidence="6" key="2">
    <citation type="submission" date="2019-01" db="UniProtKB">
        <authorList>
            <consortium name="EnsemblPlants"/>
        </authorList>
    </citation>
    <scope>IDENTIFICATION</scope>
    <source>
        <strain evidence="6">cv. Heinz 1706</strain>
    </source>
</reference>
<keyword evidence="4" id="KW-0805">Transcription regulation</keyword>
<keyword evidence="7" id="KW-1185">Reference proteome</keyword>
<evidence type="ECO:0000256" key="3">
    <source>
        <dbReference type="ARBA" id="ARBA00023242"/>
    </source>
</evidence>
<dbReference type="PANTHER" id="PTHR12465:SF0">
    <property type="entry name" value="MEDIATOR OF RNA POLYMERASE II TRANSCRIPTION SUBUNIT 20"/>
    <property type="match status" value="1"/>
</dbReference>
<dbReference type="EnsemblPlants" id="Solyc12g009090.2.1">
    <property type="protein sequence ID" value="Solyc12g009090.2.1"/>
    <property type="gene ID" value="Solyc12g009090.2"/>
</dbReference>
<name>A0A3Q7J3P4_SOLLC</name>
<keyword evidence="3 4" id="KW-0539">Nucleus</keyword>
<dbReference type="GO" id="GO:0003713">
    <property type="term" value="F:transcription coactivator activity"/>
    <property type="evidence" value="ECO:0000318"/>
    <property type="project" value="GO_Central"/>
</dbReference>
<dbReference type="GO" id="GO:0016592">
    <property type="term" value="C:mediator complex"/>
    <property type="evidence" value="ECO:0000318"/>
    <property type="project" value="GO_Central"/>
</dbReference>
<sequence>MEEGGLSQSGEEPKSWDELYNVNLMPSEIFLKFRKEIEGYRVGVNLEFYNAPYNEYLAKLVLKPLAPERRWKFIYEPLNHEVRLLSKKIPVTKFLNLQVGVGHSFKLQATGWKWKLTSCFGGDGISSIRNKTSLGLCPGVDFRFGWKADYVFPEVTGQVTLSSFALHFKETHLLNDILLALGTGEPLFNMNSGRLQASLDRDMLLIDIDISQQIIDLLENVEEIIEGENHLSSFHREELKGFSGVSSSGELSGKRKGNLGFNFLRRTFRVLHWQPNAGTTVNSQILTEVSQCVESINGVKEGRWKDTLSFYKPMLRVEQANSLEFPRDFLGISLQEQPNKYYMVIRGQRLIIEAESSIQTIMEKLQSYKTRVALNFEGFQYQLGDFQLRVGKVVTIHSENLRGIVMEMEYLPISSWETSHQIMGEFFDIWQEALGKRSLPGHFVHVEPNFSEYGLSDQYTSQHTAVQYASIMAQMIATAQSSQPMRN</sequence>
<dbReference type="PaxDb" id="4081-Solyc12g009090.1.1"/>
<evidence type="ECO:0000313" key="7">
    <source>
        <dbReference type="Proteomes" id="UP000004994"/>
    </source>
</evidence>
<reference evidence="6" key="1">
    <citation type="journal article" date="2012" name="Nature">
        <title>The tomato genome sequence provides insights into fleshy fruit evolution.</title>
        <authorList>
            <consortium name="Tomato Genome Consortium"/>
        </authorList>
    </citation>
    <scope>NUCLEOTIDE SEQUENCE [LARGE SCALE GENOMIC DNA]</scope>
    <source>
        <strain evidence="6">cv. Heinz 1706</strain>
    </source>
</reference>
<evidence type="ECO:0000256" key="4">
    <source>
        <dbReference type="RuleBase" id="RU364152"/>
    </source>
</evidence>
<dbReference type="AlphaFoldDB" id="A0A3Q7J3P4"/>
<evidence type="ECO:0000256" key="1">
    <source>
        <dbReference type="ARBA" id="ARBA00004123"/>
    </source>
</evidence>
<proteinExistence type="inferred from homology"/>
<dbReference type="PANTHER" id="PTHR12465">
    <property type="entry name" value="UBIQUITIN SPECIFIC PROTEASE HOMOLOG 49"/>
    <property type="match status" value="1"/>
</dbReference>
<evidence type="ECO:0000259" key="5">
    <source>
        <dbReference type="Pfam" id="PF25003"/>
    </source>
</evidence>